<sequence length="355" mass="40705">EGENNCDIGKMGIAQLARARKCIARYNHVLLFLTKERLNEFAASNKWSRLRESQRKTKGGLAIYYHCGMEKQRGGRCRHKMIAIQRPEGCFVAKTTDGGAPHNHKVPSNQSHQQQHNDPSPEVSQTGNHEGSILASKFEAVCSLEDLNSSEQLITTTPTQNEYYNRTSVLRWNANNIISGRWDEAVTNSRKETIDDAQKSTEAFELSRRYSLESAHLPAPEKSLRMSEMDQNENKSNWPEIQQVPARSASWRDACVQHHRPIIVPTSSREKRISSLGACRRSLQPYSSRIHARRRHSWSGYLFEEAPRDLLRKVKTIRDQQIRCKADDLDKIAVELFTKLDCRRQSELLAIYYGN</sequence>
<evidence type="ECO:0000313" key="2">
    <source>
        <dbReference type="Proteomes" id="UP000887569"/>
    </source>
</evidence>
<evidence type="ECO:0000313" key="3">
    <source>
        <dbReference type="WBParaSite" id="PgR012_g078_t01"/>
    </source>
</evidence>
<evidence type="ECO:0000256" key="1">
    <source>
        <dbReference type="SAM" id="MobiDB-lite"/>
    </source>
</evidence>
<organism evidence="2 3">
    <name type="scientific">Parascaris univalens</name>
    <name type="common">Nematode worm</name>
    <dbReference type="NCBI Taxonomy" id="6257"/>
    <lineage>
        <taxon>Eukaryota</taxon>
        <taxon>Metazoa</taxon>
        <taxon>Ecdysozoa</taxon>
        <taxon>Nematoda</taxon>
        <taxon>Chromadorea</taxon>
        <taxon>Rhabditida</taxon>
        <taxon>Spirurina</taxon>
        <taxon>Ascaridomorpha</taxon>
        <taxon>Ascaridoidea</taxon>
        <taxon>Ascarididae</taxon>
        <taxon>Parascaris</taxon>
    </lineage>
</organism>
<keyword evidence="2" id="KW-1185">Reference proteome</keyword>
<feature type="compositionally biased region" description="Polar residues" evidence="1">
    <location>
        <begin position="106"/>
        <end position="129"/>
    </location>
</feature>
<name>A0A915ANE0_PARUN</name>
<feature type="region of interest" description="Disordered" evidence="1">
    <location>
        <begin position="93"/>
        <end position="129"/>
    </location>
</feature>
<accession>A0A915ANE0</accession>
<dbReference type="WBParaSite" id="PgR012_g078_t01">
    <property type="protein sequence ID" value="PgR012_g078_t01"/>
    <property type="gene ID" value="PgR012_g078"/>
</dbReference>
<proteinExistence type="predicted"/>
<reference evidence="3" key="1">
    <citation type="submission" date="2022-11" db="UniProtKB">
        <authorList>
            <consortium name="WormBaseParasite"/>
        </authorList>
    </citation>
    <scope>IDENTIFICATION</scope>
</reference>
<dbReference type="AlphaFoldDB" id="A0A915ANE0"/>
<protein>
    <submittedName>
        <fullName evidence="3">Uncharacterized protein</fullName>
    </submittedName>
</protein>
<dbReference type="Proteomes" id="UP000887569">
    <property type="component" value="Unplaced"/>
</dbReference>